<dbReference type="EMBL" id="JAGSOG010000313">
    <property type="protein sequence ID" value="MBR7838657.1"/>
    <property type="molecule type" value="Genomic_DNA"/>
</dbReference>
<evidence type="ECO:0000313" key="1">
    <source>
        <dbReference type="EMBL" id="MBR7838657.1"/>
    </source>
</evidence>
<name>A0A941EYE2_9ACTN</name>
<organism evidence="1 2">
    <name type="scientific">Actinospica durhamensis</name>
    <dbReference type="NCBI Taxonomy" id="1508375"/>
    <lineage>
        <taxon>Bacteria</taxon>
        <taxon>Bacillati</taxon>
        <taxon>Actinomycetota</taxon>
        <taxon>Actinomycetes</taxon>
        <taxon>Catenulisporales</taxon>
        <taxon>Actinospicaceae</taxon>
        <taxon>Actinospica</taxon>
    </lineage>
</organism>
<accession>A0A941EYE2</accession>
<comment type="caution">
    <text evidence="1">The sequence shown here is derived from an EMBL/GenBank/DDBJ whole genome shotgun (WGS) entry which is preliminary data.</text>
</comment>
<proteinExistence type="predicted"/>
<dbReference type="Pfam" id="PF11528">
    <property type="entry name" value="DUF3224"/>
    <property type="match status" value="1"/>
</dbReference>
<keyword evidence="2" id="KW-1185">Reference proteome</keyword>
<gene>
    <name evidence="1" type="ORF">KDL01_35645</name>
</gene>
<dbReference type="SUPFAM" id="SSF159238">
    <property type="entry name" value="SO1590-like"/>
    <property type="match status" value="1"/>
</dbReference>
<protein>
    <submittedName>
        <fullName evidence="1">DUF3224 domain-containing protein</fullName>
    </submittedName>
</protein>
<dbReference type="AlphaFoldDB" id="A0A941EYE2"/>
<dbReference type="InterPro" id="IPR023159">
    <property type="entry name" value="SO1590-like_sf"/>
</dbReference>
<evidence type="ECO:0000313" key="2">
    <source>
        <dbReference type="Proteomes" id="UP000675781"/>
    </source>
</evidence>
<dbReference type="Gene3D" id="2.40.350.10">
    <property type="entry name" value="SO1590-like"/>
    <property type="match status" value="1"/>
</dbReference>
<dbReference type="InterPro" id="IPR021607">
    <property type="entry name" value="DUF3224"/>
</dbReference>
<reference evidence="1" key="1">
    <citation type="submission" date="2021-04" db="EMBL/GenBank/DDBJ databases">
        <title>Genome based classification of Actinospica acidithermotolerans sp. nov., an actinobacterium isolated from an Indonesian hot spring.</title>
        <authorList>
            <person name="Kusuma A.B."/>
            <person name="Putra K.E."/>
            <person name="Nafisah S."/>
            <person name="Loh J."/>
            <person name="Nouioui I."/>
            <person name="Goodfellow M."/>
        </authorList>
    </citation>
    <scope>NUCLEOTIDE SEQUENCE</scope>
    <source>
        <strain evidence="1">CSCA 57</strain>
    </source>
</reference>
<dbReference type="Proteomes" id="UP000675781">
    <property type="component" value="Unassembled WGS sequence"/>
</dbReference>
<dbReference type="RefSeq" id="WP_212533109.1">
    <property type="nucleotide sequence ID" value="NZ_JAGSOG010000313.1"/>
</dbReference>
<sequence>MRASGTFKVVAFTPTSNAPDPTVRAGRAVGVATIRKQYEGDIAGRSATLLTAALDHFAGGSPYVAVESFEGTLDGRDGAFNFAHTPATGQTARPESLFRIMPTSGTGRLAGIRGTGGMAIDADGTHRIWFDYELG</sequence>